<dbReference type="AlphaFoldDB" id="A0AAV4X5P4"/>
<evidence type="ECO:0000313" key="2">
    <source>
        <dbReference type="Proteomes" id="UP001054945"/>
    </source>
</evidence>
<evidence type="ECO:0000313" key="1">
    <source>
        <dbReference type="EMBL" id="GIY89495.1"/>
    </source>
</evidence>
<sequence length="179" mass="19999">MVSCPVMIYVRLLFHLRRNDFEEIREKRGLFLASCRLGERFVAERSSPNKREEKEECSYLGIHHQQTVKITVDASHHNNHKSPLAKVVLNHTVIAIKATDSGLDGAITSLPTKSMQGCFLKVGGPLLCPSDSIYHTSFEKTSSFVSTVSQVYSSGNLVFWTNSSFGLLIGFFYLLCPSP</sequence>
<protein>
    <submittedName>
        <fullName evidence="1">Uncharacterized protein</fullName>
    </submittedName>
</protein>
<accession>A0AAV4X5P4</accession>
<comment type="caution">
    <text evidence="1">The sequence shown here is derived from an EMBL/GenBank/DDBJ whole genome shotgun (WGS) entry which is preliminary data.</text>
</comment>
<dbReference type="Proteomes" id="UP001054945">
    <property type="component" value="Unassembled WGS sequence"/>
</dbReference>
<organism evidence="1 2">
    <name type="scientific">Caerostris extrusa</name>
    <name type="common">Bark spider</name>
    <name type="synonym">Caerostris bankana</name>
    <dbReference type="NCBI Taxonomy" id="172846"/>
    <lineage>
        <taxon>Eukaryota</taxon>
        <taxon>Metazoa</taxon>
        <taxon>Ecdysozoa</taxon>
        <taxon>Arthropoda</taxon>
        <taxon>Chelicerata</taxon>
        <taxon>Arachnida</taxon>
        <taxon>Araneae</taxon>
        <taxon>Araneomorphae</taxon>
        <taxon>Entelegynae</taxon>
        <taxon>Araneoidea</taxon>
        <taxon>Araneidae</taxon>
        <taxon>Caerostris</taxon>
    </lineage>
</organism>
<proteinExistence type="predicted"/>
<dbReference type="EMBL" id="BPLR01017215">
    <property type="protein sequence ID" value="GIY89495.1"/>
    <property type="molecule type" value="Genomic_DNA"/>
</dbReference>
<gene>
    <name evidence="1" type="ORF">CEXT_129521</name>
</gene>
<name>A0AAV4X5P4_CAEEX</name>
<reference evidence="1 2" key="1">
    <citation type="submission" date="2021-06" db="EMBL/GenBank/DDBJ databases">
        <title>Caerostris extrusa draft genome.</title>
        <authorList>
            <person name="Kono N."/>
            <person name="Arakawa K."/>
        </authorList>
    </citation>
    <scope>NUCLEOTIDE SEQUENCE [LARGE SCALE GENOMIC DNA]</scope>
</reference>
<keyword evidence="2" id="KW-1185">Reference proteome</keyword>